<name>A0AA95KMK2_9GAMM</name>
<accession>A0AA95KMK2</accession>
<dbReference type="KEGG" id="tput:QJT81_12540"/>
<evidence type="ECO:0000256" key="1">
    <source>
        <dbReference type="SAM" id="MobiDB-lite"/>
    </source>
</evidence>
<proteinExistence type="predicted"/>
<dbReference type="Proteomes" id="UP001301326">
    <property type="component" value="Chromosome"/>
</dbReference>
<reference evidence="2" key="2">
    <citation type="submission" date="2023-04" db="EMBL/GenBank/DDBJ databases">
        <authorList>
            <person name="Beletskiy A.V."/>
            <person name="Mardanov A.V."/>
            <person name="Ravin N.V."/>
        </authorList>
    </citation>
    <scope>NUCLEOTIDE SEQUENCE</scope>
    <source>
        <strain evidence="2">GKL-02</strain>
    </source>
</reference>
<dbReference type="EMBL" id="CP124756">
    <property type="protein sequence ID" value="WGZ92688.1"/>
    <property type="molecule type" value="Genomic_DNA"/>
</dbReference>
<evidence type="ECO:0000313" key="2">
    <source>
        <dbReference type="EMBL" id="WGZ92688.1"/>
    </source>
</evidence>
<protein>
    <submittedName>
        <fullName evidence="2">Uncharacterized protein</fullName>
    </submittedName>
</protein>
<organism evidence="2">
    <name type="scientific">Candidatus Thiothrix putei</name>
    <dbReference type="NCBI Taxonomy" id="3080811"/>
    <lineage>
        <taxon>Bacteria</taxon>
        <taxon>Pseudomonadati</taxon>
        <taxon>Pseudomonadota</taxon>
        <taxon>Gammaproteobacteria</taxon>
        <taxon>Thiotrichales</taxon>
        <taxon>Thiotrichaceae</taxon>
        <taxon>Thiothrix</taxon>
    </lineage>
</organism>
<gene>
    <name evidence="2" type="ORF">QJT81_12540</name>
</gene>
<dbReference type="AlphaFoldDB" id="A0AA95KMK2"/>
<sequence length="138" mass="15631">MLTLATFKMIALKLSLDGKALITAGVEDWSLVRAEVLAMRNEPDSKVRDGYIELSSGGLTLPNEEDIRHHFRWPKLDLKVGSVVTIEVVETITPTPPKKRYRSDSKVQESPFTEDEMRQMRYQDYLALKAEFESGSNG</sequence>
<reference evidence="2" key="1">
    <citation type="journal article" date="2023" name="Int. J. Mol. Sci.">
        <title>Metagenomics Revealed a New Genus 'Candidatus Thiocaldithrix dubininis' gen. nov., sp. nov. and a New Species 'Candidatus Thiothrix putei' sp. nov. in the Family Thiotrichaceae, Some Members of Which Have Traits of Both Na+- and H+-Motive Energetics.</title>
        <authorList>
            <person name="Ravin N.V."/>
            <person name="Muntyan M.S."/>
            <person name="Smolyakov D.D."/>
            <person name="Rudenko T.S."/>
            <person name="Beletsky A.V."/>
            <person name="Mardanov A.V."/>
            <person name="Grabovich M.Y."/>
        </authorList>
    </citation>
    <scope>NUCLEOTIDE SEQUENCE</scope>
    <source>
        <strain evidence="2">GKL-02</strain>
    </source>
</reference>
<feature type="region of interest" description="Disordered" evidence="1">
    <location>
        <begin position="95"/>
        <end position="114"/>
    </location>
</feature>